<dbReference type="AlphaFoldDB" id="A0A077MCD0"/>
<organism evidence="1 2">
    <name type="scientific">Nostocoides jenkinsii Ben 74</name>
    <dbReference type="NCBI Taxonomy" id="1193518"/>
    <lineage>
        <taxon>Bacteria</taxon>
        <taxon>Bacillati</taxon>
        <taxon>Actinomycetota</taxon>
        <taxon>Actinomycetes</taxon>
        <taxon>Micrococcales</taxon>
        <taxon>Intrasporangiaceae</taxon>
        <taxon>Nostocoides</taxon>
    </lineage>
</organism>
<reference evidence="1 2" key="1">
    <citation type="journal article" date="2013" name="ISME J.">
        <title>A metabolic model for members of the genus Tetrasphaera involved in enhanced biological phosphorus removal.</title>
        <authorList>
            <person name="Kristiansen R."/>
            <person name="Nguyen H.T.T."/>
            <person name="Saunders A.M."/>
            <person name="Nielsen J.L."/>
            <person name="Wimmer R."/>
            <person name="Le V.Q."/>
            <person name="McIlroy S.J."/>
            <person name="Petrovski S."/>
            <person name="Seviour R.J."/>
            <person name="Calteau A."/>
            <person name="Nielsen K.L."/>
            <person name="Nielsen P.H."/>
        </authorList>
    </citation>
    <scope>NUCLEOTIDE SEQUENCE [LARGE SCALE GENOMIC DNA]</scope>
    <source>
        <strain evidence="1 2">Ben 74</strain>
    </source>
</reference>
<gene>
    <name evidence="1" type="ORF">BN13_180035</name>
</gene>
<name>A0A077MCD0_9MICO</name>
<sequence length="43" mass="4658">MPRLHGPLKDLPHDELRHIAGQVVDTAIAGVTTYVPPATANER</sequence>
<dbReference type="Proteomes" id="UP000035720">
    <property type="component" value="Unassembled WGS sequence"/>
</dbReference>
<comment type="caution">
    <text evidence="1">The sequence shown here is derived from an EMBL/GenBank/DDBJ whole genome shotgun (WGS) entry which is preliminary data.</text>
</comment>
<evidence type="ECO:0000313" key="1">
    <source>
        <dbReference type="EMBL" id="CCI52512.1"/>
    </source>
</evidence>
<proteinExistence type="predicted"/>
<dbReference type="RefSeq" id="WP_268806953.1">
    <property type="nucleotide sequence ID" value="NZ_HF571038.1"/>
</dbReference>
<protein>
    <submittedName>
        <fullName evidence="1">Uncharacterized protein</fullName>
    </submittedName>
</protein>
<dbReference type="STRING" id="1193518.BN13_180035"/>
<evidence type="ECO:0000313" key="2">
    <source>
        <dbReference type="Proteomes" id="UP000035720"/>
    </source>
</evidence>
<dbReference type="EMBL" id="CAJC01000090">
    <property type="protein sequence ID" value="CCI52512.1"/>
    <property type="molecule type" value="Genomic_DNA"/>
</dbReference>
<accession>A0A077MCD0</accession>
<keyword evidence="2" id="KW-1185">Reference proteome</keyword>